<name>A0A9P8K397_AURME</name>
<feature type="non-terminal residue" evidence="1">
    <location>
        <position position="377"/>
    </location>
</feature>
<protein>
    <recommendedName>
        <fullName evidence="3">CHCH domain-containing protein</fullName>
    </recommendedName>
</protein>
<keyword evidence="2" id="KW-1185">Reference proteome</keyword>
<evidence type="ECO:0000313" key="2">
    <source>
        <dbReference type="Proteomes" id="UP000729357"/>
    </source>
</evidence>
<reference evidence="1" key="1">
    <citation type="journal article" date="2021" name="J Fungi (Basel)">
        <title>Virulence traits and population genomics of the black yeast Aureobasidium melanogenum.</title>
        <authorList>
            <person name="Cernosa A."/>
            <person name="Sun X."/>
            <person name="Gostincar C."/>
            <person name="Fang C."/>
            <person name="Gunde-Cimerman N."/>
            <person name="Song Z."/>
        </authorList>
    </citation>
    <scope>NUCLEOTIDE SEQUENCE</scope>
    <source>
        <strain evidence="1">EXF-9298</strain>
    </source>
</reference>
<comment type="caution">
    <text evidence="1">The sequence shown here is derived from an EMBL/GenBank/DDBJ whole genome shotgun (WGS) entry which is preliminary data.</text>
</comment>
<dbReference type="Proteomes" id="UP000729357">
    <property type="component" value="Unassembled WGS sequence"/>
</dbReference>
<proteinExistence type="predicted"/>
<dbReference type="PROSITE" id="PS51808">
    <property type="entry name" value="CHCH"/>
    <property type="match status" value="1"/>
</dbReference>
<sequence length="377" mass="43190">MSLGHLSFTGREDAQVLDKYHGSGGRETHWVAQYGTEHQRARRRDPHVVASTSASHLRCCCCRSANRQLLQQFWILFEESVCRGHDFAAWRFAKESTMPVSCLALSCSVVVVDDGQSIGDLLQAELSFSPLIRCLPSTSSTMSDHDDVIFETSEASRVDRCRRDNEEPRQALDRQDYHHPCQDNMAFAYLAVYHCSSAFTRIDMQTLASTKTPPPLYCPSTSFAMVDEARECKTSATSNSQRLHARKFYGCLRRSECDTQDAVHGSLRTDSPVMDEHIDSFVSHDGVFVAITRFHFLFLSTLDRNLNAVTRWYDSRCSTNACRDKRIFSTGCSVENTRLNDCFFEKKDWRQCKTEMEEFKQCWKKQGNDRRTDQKNV</sequence>
<dbReference type="InterPro" id="IPR039870">
    <property type="entry name" value="Coa4-like"/>
</dbReference>
<dbReference type="GO" id="GO:0005758">
    <property type="term" value="C:mitochondrial intermembrane space"/>
    <property type="evidence" value="ECO:0007669"/>
    <property type="project" value="InterPro"/>
</dbReference>
<dbReference type="GO" id="GO:0033617">
    <property type="term" value="P:mitochondrial respiratory chain complex IV assembly"/>
    <property type="evidence" value="ECO:0007669"/>
    <property type="project" value="InterPro"/>
</dbReference>
<evidence type="ECO:0008006" key="3">
    <source>
        <dbReference type="Google" id="ProtNLM"/>
    </source>
</evidence>
<gene>
    <name evidence="1" type="ORF">KCU98_g14</name>
</gene>
<reference evidence="1" key="2">
    <citation type="submission" date="2021-08" db="EMBL/GenBank/DDBJ databases">
        <authorList>
            <person name="Gostincar C."/>
            <person name="Sun X."/>
            <person name="Song Z."/>
            <person name="Gunde-Cimerman N."/>
        </authorList>
    </citation>
    <scope>NUCLEOTIDE SEQUENCE</scope>
    <source>
        <strain evidence="1">EXF-9298</strain>
    </source>
</reference>
<dbReference type="PANTHER" id="PTHR13639">
    <property type="entry name" value="CYTOCHROME C OXIDASE ASSEMBLY FACTOR 4 HOMOLOG, MITOCHONDRIAL"/>
    <property type="match status" value="1"/>
</dbReference>
<dbReference type="PANTHER" id="PTHR13639:SF2">
    <property type="entry name" value="CYTOCHROME C OXIDASE ASSEMBLY FACTOR 4 HOMOLOG, MITOCHONDRIAL"/>
    <property type="match status" value="1"/>
</dbReference>
<dbReference type="AlphaFoldDB" id="A0A9P8K397"/>
<dbReference type="EMBL" id="JAHFXS010000001">
    <property type="protein sequence ID" value="KAG9991706.1"/>
    <property type="molecule type" value="Genomic_DNA"/>
</dbReference>
<organism evidence="1 2">
    <name type="scientific">Aureobasidium melanogenum</name>
    <name type="common">Aureobasidium pullulans var. melanogenum</name>
    <dbReference type="NCBI Taxonomy" id="46634"/>
    <lineage>
        <taxon>Eukaryota</taxon>
        <taxon>Fungi</taxon>
        <taxon>Dikarya</taxon>
        <taxon>Ascomycota</taxon>
        <taxon>Pezizomycotina</taxon>
        <taxon>Dothideomycetes</taxon>
        <taxon>Dothideomycetidae</taxon>
        <taxon>Dothideales</taxon>
        <taxon>Saccotheciaceae</taxon>
        <taxon>Aureobasidium</taxon>
    </lineage>
</organism>
<accession>A0A9P8K397</accession>
<evidence type="ECO:0000313" key="1">
    <source>
        <dbReference type="EMBL" id="KAG9991706.1"/>
    </source>
</evidence>